<dbReference type="Proteomes" id="UP001152531">
    <property type="component" value="Unassembled WGS sequence"/>
</dbReference>
<evidence type="ECO:0000313" key="2">
    <source>
        <dbReference type="Proteomes" id="UP001152531"/>
    </source>
</evidence>
<sequence>MTTPTRPRRSASNNPIIMNGPTVPGRSLGPSNDNETQPLMNTQFAQSNDYTSTNNSTLYRRARSASEISMQSIKDEIVKFSKRRFWWFCGFGVIAIIIFHLTFLPRTSLSRDYRRWHDIRLTKTDVKRNYLLYSGDNKFETFTNEQYIGWTLGNLSSINGEHSVNLNDETNDRLGTYIEAHFKKYGLTTEVDEYGSNLTLPIDTFIEVFDDNGVAYSQEIKEGEIPGYYGFGKNADVEGDFMLVQNGSEKDYERLIEDGFDVADKIVVINSTFPCERTIVEKALIGERFGVKGIVHYYDIPNKKAIIRDTLSYNYGNLSTVGIPVIPVDVKTVTPILNSIGVNKVSPDSATLKLRFKSRFTTKATTAKNIIGSLSGIIKDGDIIIGASRDSFTASNPSSNNVIMLEILRHYSKLIKLGWKPLRNLKFISFDQSKNGLVGSQEFLNNYSRNVVAFINLDDDIITGDILKVSSNPLLNHLIKRVTKLIPVPDSFFDENDHLVGNDVDETGDDDDDGDEGDNEGKTLFKYWKIQDNHTFDNELGKSLANSDSLIFQYHRNTPVLNMKFTGSPDYFPNSAYHDRKWVGKIDPHFELHRTLTRFLGLFIISLSEHEVINFRTHQYCNVVNKKFEKYLLDNEDTLKSWESKKLEDFDDFGKFVNEFKKLSQTLLSQSITFDKYNKEVQEGLIQDYPWFQAFKKLKVWAQFKVTNYKLLNLDKYLKKEGWFSHLLYNLPHINDEIDDSLLYDVIHSTKQGDFEKTVHHLVKIYHVYENLVKKMS</sequence>
<evidence type="ECO:0000313" key="1">
    <source>
        <dbReference type="EMBL" id="CAH6723669.1"/>
    </source>
</evidence>
<keyword evidence="2" id="KW-1185">Reference proteome</keyword>
<organism evidence="1 2">
    <name type="scientific">[Candida] jaroonii</name>
    <dbReference type="NCBI Taxonomy" id="467808"/>
    <lineage>
        <taxon>Eukaryota</taxon>
        <taxon>Fungi</taxon>
        <taxon>Dikarya</taxon>
        <taxon>Ascomycota</taxon>
        <taxon>Saccharomycotina</taxon>
        <taxon>Pichiomycetes</taxon>
        <taxon>Debaryomycetaceae</taxon>
        <taxon>Yamadazyma</taxon>
    </lineage>
</organism>
<comment type="caution">
    <text evidence="1">The sequence shown here is derived from an EMBL/GenBank/DDBJ whole genome shotgun (WGS) entry which is preliminary data.</text>
</comment>
<name>A0ACA9YFG8_9ASCO</name>
<dbReference type="EMBL" id="CALSDN010000018">
    <property type="protein sequence ID" value="CAH6723669.1"/>
    <property type="molecule type" value="Genomic_DNA"/>
</dbReference>
<reference evidence="1" key="1">
    <citation type="submission" date="2022-06" db="EMBL/GenBank/DDBJ databases">
        <authorList>
            <person name="Legras J.-L."/>
            <person name="Devillers H."/>
            <person name="Grondin C."/>
        </authorList>
    </citation>
    <scope>NUCLEOTIDE SEQUENCE</scope>
    <source>
        <strain evidence="1">CLIB 1444</strain>
    </source>
</reference>
<accession>A0ACA9YFG8</accession>
<protein>
    <submittedName>
        <fullName evidence="1">Vacuolar protein sorting-associated protein 70</fullName>
    </submittedName>
</protein>
<proteinExistence type="predicted"/>
<gene>
    <name evidence="1" type="ORF">CLIB1444_18S00738</name>
</gene>